<evidence type="ECO:0000259" key="12">
    <source>
        <dbReference type="Pfam" id="PF07715"/>
    </source>
</evidence>
<organism evidence="13 14">
    <name type="scientific">Aurantiacibacter flavus</name>
    <dbReference type="NCBI Taxonomy" id="3145232"/>
    <lineage>
        <taxon>Bacteria</taxon>
        <taxon>Pseudomonadati</taxon>
        <taxon>Pseudomonadota</taxon>
        <taxon>Alphaproteobacteria</taxon>
        <taxon>Sphingomonadales</taxon>
        <taxon>Erythrobacteraceae</taxon>
        <taxon>Aurantiacibacter</taxon>
    </lineage>
</organism>
<dbReference type="NCBIfam" id="TIGR01782">
    <property type="entry name" value="TonB-Xanth-Caul"/>
    <property type="match status" value="1"/>
</dbReference>
<keyword evidence="14" id="KW-1185">Reference proteome</keyword>
<evidence type="ECO:0000259" key="11">
    <source>
        <dbReference type="Pfam" id="PF00593"/>
    </source>
</evidence>
<dbReference type="InterPro" id="IPR039426">
    <property type="entry name" value="TonB-dep_rcpt-like"/>
</dbReference>
<evidence type="ECO:0000256" key="4">
    <source>
        <dbReference type="ARBA" id="ARBA00022692"/>
    </source>
</evidence>
<feature type="chain" id="PRO_5045649952" evidence="10">
    <location>
        <begin position="33"/>
        <end position="929"/>
    </location>
</feature>
<sequence length="929" mass="102251">MRLSRSARPGRALRIARATLLACACIPGAAMAGDLGGTVVSSSLDRPVRGARVMVVETGQSVSTDEDGRYSMLGLNAGRYTLRISQPGYEPVQLQVQVPETGAITADASIALLGAAAGDEIVVTGARTSRLLSIERKRSLSVVSDIVSSDGIGKLPDYNTAEALQRLPGISVEIDQSEPRYVVIRGVDPNLNQVMIDGNVVGIPEAEGRRVALDTIPSDLVGAIEVVKTVTPDYDANAIGGSINIVTPTAFDQSGPFTYVSGRGIYNEVADKLGFGASAMHGQVLDAEGTFGVVAGVSYSKRFIDTELVDPRSWEEVDDGFWAPTGMRYYDYSIMRERIGAILNLDWQPSDNAHFYLRNIYNEFTDHEGRDQFDYDMYRGDAAFPSANEVTYDRGRASREFRQNNQTQKLFNISPGAELTFGNIELDLNYTFAHAEEHTPVRDDIEFRTGSSNVSTIRVGEGLPTFTSIDEGLFDPEAYPLRRIRLRRETIDEDLHAAKADLTYNFSNASDSFLKTGVKFIDRTKDRDNYQEQWEPTQDVTFGDTGGVLPEIEGYYDGDYRFGPAMDYQGVLDYFYTQNPGLLELDEERTGFNDRASDYHINEQIYAGYAMASLELGYLTVVGGVRVEVTEGRYDAFAIRDTDGNGDIELSDIAPLSFKKSYTHVLPSVVMNYRPSPEVALRAAWTNTIGRPNYSDVVPTFEEEDGDGEAGNPNLQPYTSMGLDLSAEYYPDVESVFSLAMFYKRIDNPIYRQRILDTSFAGVDLLSLSQPQNADAGELFGVEANVVRRLTFLPGPLDGLGVSANVTFVDSEVTVPGRADKLPFFRQSKWIAGGALFYEKGPIEARVALNYRDDYLTGVGSTRDSDAYTGARTVLDARIAYRVMEGIELFGSVSNIGKEPLVEYQSVSDRIIAREAYGVNVDFGFSASF</sequence>
<evidence type="ECO:0000256" key="8">
    <source>
        <dbReference type="PROSITE-ProRule" id="PRU01360"/>
    </source>
</evidence>
<dbReference type="Pfam" id="PF13620">
    <property type="entry name" value="CarboxypepD_reg"/>
    <property type="match status" value="1"/>
</dbReference>
<evidence type="ECO:0000313" key="14">
    <source>
        <dbReference type="Proteomes" id="UP001484535"/>
    </source>
</evidence>
<dbReference type="RefSeq" id="WP_346784214.1">
    <property type="nucleotide sequence ID" value="NZ_JBDLBR010000002.1"/>
</dbReference>
<dbReference type="Gene3D" id="2.170.130.10">
    <property type="entry name" value="TonB-dependent receptor, plug domain"/>
    <property type="match status" value="1"/>
</dbReference>
<evidence type="ECO:0000256" key="10">
    <source>
        <dbReference type="SAM" id="SignalP"/>
    </source>
</evidence>
<evidence type="ECO:0000256" key="3">
    <source>
        <dbReference type="ARBA" id="ARBA00022452"/>
    </source>
</evidence>
<protein>
    <submittedName>
        <fullName evidence="13">TonB-dependent receptor</fullName>
    </submittedName>
</protein>
<dbReference type="PANTHER" id="PTHR40980">
    <property type="entry name" value="PLUG DOMAIN-CONTAINING PROTEIN"/>
    <property type="match status" value="1"/>
</dbReference>
<evidence type="ECO:0000313" key="13">
    <source>
        <dbReference type="EMBL" id="MEN7536763.1"/>
    </source>
</evidence>
<comment type="subcellular location">
    <subcellularLocation>
        <location evidence="1 8">Cell outer membrane</location>
        <topology evidence="1 8">Multi-pass membrane protein</topology>
    </subcellularLocation>
</comment>
<dbReference type="Pfam" id="PF00593">
    <property type="entry name" value="TonB_dep_Rec_b-barrel"/>
    <property type="match status" value="1"/>
</dbReference>
<dbReference type="PROSITE" id="PS52016">
    <property type="entry name" value="TONB_DEPENDENT_REC_3"/>
    <property type="match status" value="1"/>
</dbReference>
<feature type="domain" description="TonB-dependent receptor-like beta-barrel" evidence="11">
    <location>
        <begin position="477"/>
        <end position="896"/>
    </location>
</feature>
<comment type="caution">
    <text evidence="13">The sequence shown here is derived from an EMBL/GenBank/DDBJ whole genome shotgun (WGS) entry which is preliminary data.</text>
</comment>
<evidence type="ECO:0000256" key="2">
    <source>
        <dbReference type="ARBA" id="ARBA00022448"/>
    </source>
</evidence>
<dbReference type="Gene3D" id="2.40.170.20">
    <property type="entry name" value="TonB-dependent receptor, beta-barrel domain"/>
    <property type="match status" value="1"/>
</dbReference>
<dbReference type="Proteomes" id="UP001484535">
    <property type="component" value="Unassembled WGS sequence"/>
</dbReference>
<keyword evidence="13" id="KW-0675">Receptor</keyword>
<dbReference type="InterPro" id="IPR012910">
    <property type="entry name" value="Plug_dom"/>
</dbReference>
<dbReference type="EMBL" id="JBDLBR010000002">
    <property type="protein sequence ID" value="MEN7536763.1"/>
    <property type="molecule type" value="Genomic_DNA"/>
</dbReference>
<keyword evidence="4 8" id="KW-0812">Transmembrane</keyword>
<dbReference type="InterPro" id="IPR036942">
    <property type="entry name" value="Beta-barrel_TonB_sf"/>
</dbReference>
<dbReference type="Pfam" id="PF07715">
    <property type="entry name" value="Plug"/>
    <property type="match status" value="1"/>
</dbReference>
<reference evidence="13 14" key="1">
    <citation type="submission" date="2024-05" db="EMBL/GenBank/DDBJ databases">
        <authorList>
            <person name="Park S."/>
        </authorList>
    </citation>
    <scope>NUCLEOTIDE SEQUENCE [LARGE SCALE GENOMIC DNA]</scope>
    <source>
        <strain evidence="13 14">DGU5</strain>
    </source>
</reference>
<dbReference type="InterPro" id="IPR008969">
    <property type="entry name" value="CarboxyPept-like_regulatory"/>
</dbReference>
<feature type="signal peptide" evidence="10">
    <location>
        <begin position="1"/>
        <end position="32"/>
    </location>
</feature>
<keyword evidence="10" id="KW-0732">Signal</keyword>
<comment type="similarity">
    <text evidence="8 9">Belongs to the TonB-dependent receptor family.</text>
</comment>
<dbReference type="SUPFAM" id="SSF56935">
    <property type="entry name" value="Porins"/>
    <property type="match status" value="1"/>
</dbReference>
<evidence type="ECO:0000256" key="6">
    <source>
        <dbReference type="ARBA" id="ARBA00023136"/>
    </source>
</evidence>
<dbReference type="InterPro" id="IPR000531">
    <property type="entry name" value="Beta-barrel_TonB"/>
</dbReference>
<gene>
    <name evidence="13" type="ORF">ABDJ38_06220</name>
</gene>
<dbReference type="CDD" id="cd01347">
    <property type="entry name" value="ligand_gated_channel"/>
    <property type="match status" value="1"/>
</dbReference>
<evidence type="ECO:0000256" key="7">
    <source>
        <dbReference type="ARBA" id="ARBA00023237"/>
    </source>
</evidence>
<keyword evidence="6 8" id="KW-0472">Membrane</keyword>
<evidence type="ECO:0000256" key="1">
    <source>
        <dbReference type="ARBA" id="ARBA00004571"/>
    </source>
</evidence>
<dbReference type="InterPro" id="IPR010104">
    <property type="entry name" value="TonB_rcpt_bac"/>
</dbReference>
<name>A0ABV0CV74_9SPHN</name>
<keyword evidence="3 8" id="KW-1134">Transmembrane beta strand</keyword>
<keyword evidence="7 8" id="KW-0998">Cell outer membrane</keyword>
<feature type="domain" description="TonB-dependent receptor plug" evidence="12">
    <location>
        <begin position="137"/>
        <end position="241"/>
    </location>
</feature>
<keyword evidence="5 9" id="KW-0798">TonB box</keyword>
<accession>A0ABV0CV74</accession>
<keyword evidence="2 8" id="KW-0813">Transport</keyword>
<dbReference type="PANTHER" id="PTHR40980:SF4">
    <property type="entry name" value="TONB-DEPENDENT RECEPTOR-LIKE BETA-BARREL DOMAIN-CONTAINING PROTEIN"/>
    <property type="match status" value="1"/>
</dbReference>
<evidence type="ECO:0000256" key="5">
    <source>
        <dbReference type="ARBA" id="ARBA00023077"/>
    </source>
</evidence>
<evidence type="ECO:0000256" key="9">
    <source>
        <dbReference type="RuleBase" id="RU003357"/>
    </source>
</evidence>
<proteinExistence type="inferred from homology"/>
<dbReference type="Gene3D" id="2.60.40.1120">
    <property type="entry name" value="Carboxypeptidase-like, regulatory domain"/>
    <property type="match status" value="1"/>
</dbReference>
<dbReference type="InterPro" id="IPR037066">
    <property type="entry name" value="Plug_dom_sf"/>
</dbReference>
<dbReference type="SUPFAM" id="SSF49464">
    <property type="entry name" value="Carboxypeptidase regulatory domain-like"/>
    <property type="match status" value="1"/>
</dbReference>